<evidence type="ECO:0000313" key="2">
    <source>
        <dbReference type="Proteomes" id="UP000663929"/>
    </source>
</evidence>
<protein>
    <recommendedName>
        <fullName evidence="3">RHS repeat-associated core domain-containing protein</fullName>
    </recommendedName>
</protein>
<accession>A0A8A4TMX0</accession>
<dbReference type="NCBIfam" id="TIGR01643">
    <property type="entry name" value="YD_repeat_2x"/>
    <property type="match status" value="1"/>
</dbReference>
<dbReference type="SUPFAM" id="SSF69304">
    <property type="entry name" value="Tricorn protease N-terminal domain"/>
    <property type="match status" value="1"/>
</dbReference>
<dbReference type="PANTHER" id="PTHR32305:SF15">
    <property type="entry name" value="PROTEIN RHSA-RELATED"/>
    <property type="match status" value="1"/>
</dbReference>
<evidence type="ECO:0008006" key="3">
    <source>
        <dbReference type="Google" id="ProtNLM"/>
    </source>
</evidence>
<dbReference type="RefSeq" id="WP_237381470.1">
    <property type="nucleotide sequence ID" value="NZ_CP071793.1"/>
</dbReference>
<dbReference type="InterPro" id="IPR022385">
    <property type="entry name" value="Rhs_assc_core"/>
</dbReference>
<dbReference type="InterPro" id="IPR006530">
    <property type="entry name" value="YD"/>
</dbReference>
<dbReference type="PANTHER" id="PTHR32305">
    <property type="match status" value="1"/>
</dbReference>
<proteinExistence type="predicted"/>
<dbReference type="EMBL" id="CP071793">
    <property type="protein sequence ID" value="QTD51339.1"/>
    <property type="molecule type" value="Genomic_DNA"/>
</dbReference>
<gene>
    <name evidence="1" type="ORF">J3U87_02625</name>
</gene>
<sequence length="2565" mass="286883">MKNSCFIFLIFTLGSLAPLWGEPGTDYGDVAVESLQTDSQSVGAGVDIPFFDINYYTGLITARLDPIAAGELSLTPSYKAPNRLKRWQAEGHWANALAHQGILGKDWHLGYGYLLVMPHYYHGSTSYGLESVAEVANGLVTPFGKDRYFVDHEGDEGWSDGLGVKDHYFVDAGLRRLVRETCPVGPCGSDEAGCRDGFFVMLRPDGSKTVYAKLADARMDDWYRDLGSRYSVFNPVRPEMWLPIEMIEASGRKRHISYLGGSTNQRSFCAGQPGGHDYYELNDWRPYRIYDHERTYYFELGWRDFGGQNRPLDSLVSEIRYKGEGVDKVLATFSYIGVDLDEPSMTHGDLAQERFYVLEEVKRPWNTSADPYGQSGFKTTLGYHTYQISNLTECDTGEPAVFPQPEHRFGVQLLTTIVPERAQTREGSTDAAVRLSFADGEQLGIPWSCFRRTTFDCRGEHCWEPQVRMNNQLRVNAIDYADIHMDLAYTPFLDQGPHDGKIYLAFTEDEPIESRSDFLKVSVTSRNQGNRELLALNELYFAMPGDAAPALETQSRLIGKLLAQRSVHDRRVLDGSGGREASERWQEWAYREIDPTKDIHRYTIGGHKETGRITIDPVLHGYASRDESGYFHVVTQDFQSQDELFAADGYLKPTATLYRPIRQWRVVHDPQMNPLQKVQLVERSYEGRFETVPRDIGQDPHRLDPASQTFVLGLVSEEASRWAFHKGSITQFDMTRIRRGYDARGFQIWKKLFAKADRSDSVNFVYEYRTDGADWTYLTADALVDYDPEMATTISIPAHRATVYGAYAFGRPGTVNHPDGTTSSDVTDQSSVETRTTFDALGRPSTMTEHGASVHYGYDDIGRTAWTAQDGVQPFRFIHPTPTDILNGNLFSKRIQDGAGAAEVVVRDRFGRDLYTESLISFDLDLWTRDEESVYEGGERIKTRNARGGETLVSLDVFGREREILLLDETGAAYSYTVVTYGVTAQGHSTVTKRLYKAPGDGAFEETYTESDPLGRLVKTGQSRGSVQDFVCFRYLQGFDGVTTETRPYCADENLRAVKRDLLGRVLWERHPEIDGDVIYTYDDFGRLATRSTPEHTTRYHYDNADRQVRVEQIAPQIQTLQSFRFHPEKDLVTEATTHDGVTYHFSYDAANRPQTLDIVIPRQPQGPIGLRPNGSAVKGSQTHFQWAPLGASWTYDLEVYEGEVPILSRAGLTETRFPIPWDMMLEERTYSWRVRGFYMDGTKANWTNWRQVTLRTEPGQEEPGDFQVYATRNDGNFPDYQLGDTIRLEIQTVPPQPNQTVYVRRKRDGFLELADVPLPHQPNTTDETGKLVVSFTYDDPSFCGSYSEETFAVGAPTGPRSAPLAGYSTACVNEQNTRGTLLLGTDPFDFGGTGEINEVASLERRINNGTETSIIPLSDLQVSVHDVIDGQAQPGPSSYFSFGGIRDNRTGLFAPELPYSYGGWGHSMVVHFLPEGRLGRREGLLRIHYDRDLRGPMTFDIPLVGEASEVQHFYLSRPEESAELTGPLDLGTIMKGDTIELWVRNPLSTHSMRGSIKVADPWRLYTSTGAEHRESLYFNTLGDRPGWFMDLLIGPGSFHKFWLRYEGDGDPSASLGSIGVASFIVIDGYDGPGDEDDIVVGTRFKSLLVRQLDPNEIAPTEFVDAQGRPLSELRFQGHLLGQRTFETLESGILLASRHAGYVDYLVTFSPEFDSFFETQTENTFTWRVEGGSGTARANPFPLPLRLLWARSGVTRGTVTLEPISRRWMDPYDPASGVTRDQHFDTPTLTMPVSMVVEDRFAYDDAILDFGPADNGIHVLSTSLELRHREHLYMDFSLTLAAGPFSWDQDYYQSLSYAPSIQIEGNVLTMSGFPQGTGFPIRLHCDYGAPYTGSVVAEVRGSFCDANPGYGCPYDPGEDVRLYLRADFPGEADPSGGGTRGEDLPEYNPTTELHGRFTFEYDDFGNLERLVIPSGRAQSWTFDQVGNQLTAFLEQNGVNSILTEAMVTAGSLGENGYGLDGRLQHFRYKAAYGTRSADAFYRFDAFGRPLGRDLRGGGAWQDREHIGINQVIDEMAYDLRGNLTVFRVRLGQKPAVFHRFFYDPFNQLTRFEMDEEGVDYAYDAFGNLVARTSTIGGIHSFDHRDGDPEPFTGNRRSDFTYSPNGNLLDDGTYRYIYDALDRLTLVLDHSGAPVQHALYDPFGNRVRVTTPQRTAYSFRLEGTTVEERVEDGITAGHWNTFVTFNGETVFESADDDSVGHRLLFTDHLGSVVYAIDHQRIHSEFAYSPFGESLPFRDVRVGERGFTGHANDLAVGAVYMKQRSYVPVLAAFTRPDPARDLGATPVSQNLYQYARNNPVNLVDPNGESVETLWDIANVGIGVKSFIDNVRNKKWGAAALDAGGILLDSVAAATPIVPGGAGTTIRALRHADEAIEIGEQIIKHGDEAADVVYRALREGEDASAGLRARSPGADTSVSSHVMGKKESDLISTTKDLDSAKFFDSGNGIVEIDLNKVTGEVIDVSNGTGKGRVYARTKSHQEVLIRDIGTDNPPIPPEAITVLRETLK</sequence>
<organism evidence="1 2">
    <name type="scientific">Sulfidibacter corallicola</name>
    <dbReference type="NCBI Taxonomy" id="2818388"/>
    <lineage>
        <taxon>Bacteria</taxon>
        <taxon>Pseudomonadati</taxon>
        <taxon>Acidobacteriota</taxon>
        <taxon>Holophagae</taxon>
        <taxon>Acanthopleuribacterales</taxon>
        <taxon>Acanthopleuribacteraceae</taxon>
        <taxon>Sulfidibacter</taxon>
    </lineage>
</organism>
<dbReference type="NCBIfam" id="TIGR03696">
    <property type="entry name" value="Rhs_assc_core"/>
    <property type="match status" value="1"/>
</dbReference>
<name>A0A8A4TMX0_SULCO</name>
<keyword evidence="2" id="KW-1185">Reference proteome</keyword>
<evidence type="ECO:0000313" key="1">
    <source>
        <dbReference type="EMBL" id="QTD51339.1"/>
    </source>
</evidence>
<reference evidence="1" key="1">
    <citation type="submission" date="2021-03" db="EMBL/GenBank/DDBJ databases">
        <title>Acanthopleuribacteraceae sp. M133.</title>
        <authorList>
            <person name="Wang G."/>
        </authorList>
    </citation>
    <scope>NUCLEOTIDE SEQUENCE</scope>
    <source>
        <strain evidence="1">M133</strain>
    </source>
</reference>
<dbReference type="Proteomes" id="UP000663929">
    <property type="component" value="Chromosome"/>
</dbReference>
<dbReference type="KEGG" id="scor:J3U87_02625"/>
<dbReference type="Gene3D" id="2.180.10.10">
    <property type="entry name" value="RHS repeat-associated core"/>
    <property type="match status" value="2"/>
</dbReference>
<dbReference type="InterPro" id="IPR050708">
    <property type="entry name" value="T6SS_VgrG/RHS"/>
</dbReference>